<evidence type="ECO:0000256" key="1">
    <source>
        <dbReference type="SAM" id="Phobius"/>
    </source>
</evidence>
<sequence length="169" mass="20187">RKHKREEYKKIILLVAAYVVHMVIGVVTWYHNNYFVKEPTHNWELERRSFLNNLYRGTEKDCIEQLRLSKSAVFNLCRILQERGGLVRTTNVPTTEAIAIFLHILTHNLKYRVVQFSYYRSKETISRQFNDVLRAVMKVSKDYLNFQPYTLEGAEANKWRWFKVSLSIV</sequence>
<keyword evidence="1" id="KW-0472">Membrane</keyword>
<accession>A0A0B2P4N4</accession>
<dbReference type="EMBL" id="KN670234">
    <property type="protein sequence ID" value="KHN02584.1"/>
    <property type="molecule type" value="Genomic_DNA"/>
</dbReference>
<feature type="non-terminal residue" evidence="3">
    <location>
        <position position="169"/>
    </location>
</feature>
<feature type="transmembrane region" description="Helical" evidence="1">
    <location>
        <begin position="12"/>
        <end position="30"/>
    </location>
</feature>
<keyword evidence="1" id="KW-1133">Transmembrane helix</keyword>
<dbReference type="InterPro" id="IPR045249">
    <property type="entry name" value="HARBI1-like"/>
</dbReference>
<gene>
    <name evidence="3" type="ORF">glysoja_043880</name>
</gene>
<proteinExistence type="predicted"/>
<protein>
    <recommendedName>
        <fullName evidence="2">DUF8040 domain-containing protein</fullName>
    </recommendedName>
</protein>
<dbReference type="InterPro" id="IPR058353">
    <property type="entry name" value="DUF8040"/>
</dbReference>
<evidence type="ECO:0000259" key="2">
    <source>
        <dbReference type="Pfam" id="PF26138"/>
    </source>
</evidence>
<dbReference type="PANTHER" id="PTHR22930:SF281">
    <property type="entry name" value="NUCLEASE"/>
    <property type="match status" value="1"/>
</dbReference>
<name>A0A0B2P4N4_GLYSO</name>
<dbReference type="PANTHER" id="PTHR22930">
    <property type="match status" value="1"/>
</dbReference>
<keyword evidence="1" id="KW-0812">Transmembrane</keyword>
<feature type="domain" description="DUF8040" evidence="2">
    <location>
        <begin position="45"/>
        <end position="138"/>
    </location>
</feature>
<reference evidence="3" key="1">
    <citation type="submission" date="2014-07" db="EMBL/GenBank/DDBJ databases">
        <title>Identification of a novel salt tolerance gene in wild soybean by whole-genome sequencing.</title>
        <authorList>
            <person name="Lam H.-M."/>
            <person name="Qi X."/>
            <person name="Li M.-W."/>
            <person name="Liu X."/>
            <person name="Xie M."/>
            <person name="Ni M."/>
            <person name="Xu X."/>
        </authorList>
    </citation>
    <scope>NUCLEOTIDE SEQUENCE [LARGE SCALE GENOMIC DNA]</scope>
    <source>
        <tissue evidence="3">Root</tissue>
    </source>
</reference>
<evidence type="ECO:0000313" key="3">
    <source>
        <dbReference type="EMBL" id="KHN02584.1"/>
    </source>
</evidence>
<feature type="non-terminal residue" evidence="3">
    <location>
        <position position="1"/>
    </location>
</feature>
<dbReference type="AlphaFoldDB" id="A0A0B2P4N4"/>
<dbReference type="Pfam" id="PF26138">
    <property type="entry name" value="DUF8040"/>
    <property type="match status" value="1"/>
</dbReference>
<dbReference type="Proteomes" id="UP000053555">
    <property type="component" value="Unassembled WGS sequence"/>
</dbReference>
<organism evidence="3">
    <name type="scientific">Glycine soja</name>
    <name type="common">Wild soybean</name>
    <dbReference type="NCBI Taxonomy" id="3848"/>
    <lineage>
        <taxon>Eukaryota</taxon>
        <taxon>Viridiplantae</taxon>
        <taxon>Streptophyta</taxon>
        <taxon>Embryophyta</taxon>
        <taxon>Tracheophyta</taxon>
        <taxon>Spermatophyta</taxon>
        <taxon>Magnoliopsida</taxon>
        <taxon>eudicotyledons</taxon>
        <taxon>Gunneridae</taxon>
        <taxon>Pentapetalae</taxon>
        <taxon>rosids</taxon>
        <taxon>fabids</taxon>
        <taxon>Fabales</taxon>
        <taxon>Fabaceae</taxon>
        <taxon>Papilionoideae</taxon>
        <taxon>50 kb inversion clade</taxon>
        <taxon>NPAAA clade</taxon>
        <taxon>indigoferoid/millettioid clade</taxon>
        <taxon>Phaseoleae</taxon>
        <taxon>Glycine</taxon>
        <taxon>Glycine subgen. Soja</taxon>
    </lineage>
</organism>